<comment type="caution">
    <text evidence="1">The sequence shown here is derived from an EMBL/GenBank/DDBJ whole genome shotgun (WGS) entry which is preliminary data.</text>
</comment>
<organism evidence="1 2">
    <name type="scientific">Phytophthora fragariae</name>
    <dbReference type="NCBI Taxonomy" id="53985"/>
    <lineage>
        <taxon>Eukaryota</taxon>
        <taxon>Sar</taxon>
        <taxon>Stramenopiles</taxon>
        <taxon>Oomycota</taxon>
        <taxon>Peronosporomycetes</taxon>
        <taxon>Peronosporales</taxon>
        <taxon>Peronosporaceae</taxon>
        <taxon>Phytophthora</taxon>
    </lineage>
</organism>
<reference evidence="1 2" key="1">
    <citation type="submission" date="2018-09" db="EMBL/GenBank/DDBJ databases">
        <title>Genomic investigation of the strawberry pathogen Phytophthora fragariae indicates pathogenicity is determined by transcriptional variation in three key races.</title>
        <authorList>
            <person name="Adams T.M."/>
            <person name="Armitage A.D."/>
            <person name="Sobczyk M.K."/>
            <person name="Bates H.J."/>
            <person name="Dunwell J.M."/>
            <person name="Nellist C.F."/>
            <person name="Harrison R.J."/>
        </authorList>
    </citation>
    <scope>NUCLEOTIDE SEQUENCE [LARGE SCALE GENOMIC DNA]</scope>
    <source>
        <strain evidence="1 2">ONT-3</strain>
    </source>
</reference>
<name>A0A6G0KK92_9STRA</name>
<evidence type="ECO:0000313" key="2">
    <source>
        <dbReference type="Proteomes" id="UP000488956"/>
    </source>
</evidence>
<dbReference type="Proteomes" id="UP000488956">
    <property type="component" value="Unassembled WGS sequence"/>
</dbReference>
<evidence type="ECO:0008006" key="3">
    <source>
        <dbReference type="Google" id="ProtNLM"/>
    </source>
</evidence>
<sequence length="205" mass="23224">MDREDPPTPKKRQLSGEMKDFIVASLDSGEKTTATKLYACIVAMVHHHEMAGPAPTDKQVADFVKNYRRDRPKYSMQPMIELCNAHLYDNVNLETLPDDDKVILCDSQRDARPGAAGSVSQLGDGSKEYPLRVGMTCLRLVRDYVSVQNRSACTTMFHLDSTHSMVINGYLVFEFGYSDRSGHFYLLDYFCTPQKRAVDIGWCIR</sequence>
<gene>
    <name evidence="1" type="ORF">PF010_g18405</name>
</gene>
<evidence type="ECO:0000313" key="1">
    <source>
        <dbReference type="EMBL" id="KAE9090905.1"/>
    </source>
</evidence>
<accession>A0A6G0KK92</accession>
<dbReference type="AlphaFoldDB" id="A0A6G0KK92"/>
<protein>
    <recommendedName>
        <fullName evidence="3">MULE transposase domain-containing protein</fullName>
    </recommendedName>
</protein>
<proteinExistence type="predicted"/>
<dbReference type="EMBL" id="QXFX01001401">
    <property type="protein sequence ID" value="KAE9090905.1"/>
    <property type="molecule type" value="Genomic_DNA"/>
</dbReference>